<dbReference type="GO" id="GO:0016491">
    <property type="term" value="F:oxidoreductase activity"/>
    <property type="evidence" value="ECO:0007669"/>
    <property type="project" value="UniProtKB-KW"/>
</dbReference>
<dbReference type="PANTHER" id="PTHR24321">
    <property type="entry name" value="DEHYDROGENASES, SHORT CHAIN"/>
    <property type="match status" value="1"/>
</dbReference>
<dbReference type="FunFam" id="3.40.50.720:FF:000084">
    <property type="entry name" value="Short-chain dehydrogenase reductase"/>
    <property type="match status" value="1"/>
</dbReference>
<comment type="similarity">
    <text evidence="1">Belongs to the short-chain dehydrogenases/reductases (SDR) family.</text>
</comment>
<dbReference type="Gene3D" id="3.40.50.720">
    <property type="entry name" value="NAD(P)-binding Rossmann-like Domain"/>
    <property type="match status" value="1"/>
</dbReference>
<dbReference type="PRINTS" id="PR00081">
    <property type="entry name" value="GDHRDH"/>
</dbReference>
<dbReference type="Proteomes" id="UP000199035">
    <property type="component" value="Unassembled WGS sequence"/>
</dbReference>
<protein>
    <submittedName>
        <fullName evidence="3">NAD(P)-dependent dehydrogenase, short-chain alcohol dehydrogenase family</fullName>
    </submittedName>
</protein>
<dbReference type="PROSITE" id="PS00061">
    <property type="entry name" value="ADH_SHORT"/>
    <property type="match status" value="1"/>
</dbReference>
<dbReference type="EMBL" id="FNPK01000045">
    <property type="protein sequence ID" value="SDY87851.1"/>
    <property type="molecule type" value="Genomic_DNA"/>
</dbReference>
<dbReference type="InterPro" id="IPR036291">
    <property type="entry name" value="NAD(P)-bd_dom_sf"/>
</dbReference>
<dbReference type="STRING" id="595670.SAMN05421643_14514"/>
<accession>A0A1H3NG08</accession>
<dbReference type="PRINTS" id="PR00080">
    <property type="entry name" value="SDRFAMILY"/>
</dbReference>
<evidence type="ECO:0000256" key="1">
    <source>
        <dbReference type="ARBA" id="ARBA00006484"/>
    </source>
</evidence>
<dbReference type="PANTHER" id="PTHR24321:SF8">
    <property type="entry name" value="ESTRADIOL 17-BETA-DEHYDROGENASE 8-RELATED"/>
    <property type="match status" value="1"/>
</dbReference>
<evidence type="ECO:0000256" key="2">
    <source>
        <dbReference type="ARBA" id="ARBA00023002"/>
    </source>
</evidence>
<dbReference type="NCBIfam" id="NF005559">
    <property type="entry name" value="PRK07231.1"/>
    <property type="match status" value="1"/>
</dbReference>
<organism evidence="3 4">
    <name type="scientific">Acinetobacter kyonggiensis</name>
    <dbReference type="NCBI Taxonomy" id="595670"/>
    <lineage>
        <taxon>Bacteria</taxon>
        <taxon>Pseudomonadati</taxon>
        <taxon>Pseudomonadota</taxon>
        <taxon>Gammaproteobacteria</taxon>
        <taxon>Moraxellales</taxon>
        <taxon>Moraxellaceae</taxon>
        <taxon>Acinetobacter</taxon>
    </lineage>
</organism>
<sequence>MSNRFKNKVALVTGAGSGIGKSTAMLLAKQGASVVVSDINFEAAQKVAEEIVSLGGKAAANKANTAEPEDMKAAVEFSISTYGALHLAFNNAGILGDVQPIANLSIEAWRRVIDINLNAVFYGLHYQIPAILAAGGGAIVNTASILGLVGTENISGYVAAKHGVTGLTKTASLEYAKKGIRINSVHPGYIKTPLIGEFDEAELIKLHPVGRLGNPEEVAQVVAFLLSDDASFVTGSQYVVDGSYTSQ</sequence>
<dbReference type="SUPFAM" id="SSF51735">
    <property type="entry name" value="NAD(P)-binding Rossmann-fold domains"/>
    <property type="match status" value="1"/>
</dbReference>
<reference evidence="4" key="1">
    <citation type="submission" date="2016-10" db="EMBL/GenBank/DDBJ databases">
        <authorList>
            <person name="Varghese N."/>
            <person name="Submissions S."/>
        </authorList>
    </citation>
    <scope>NUCLEOTIDE SEQUENCE [LARGE SCALE GENOMIC DNA]</scope>
    <source>
        <strain evidence="4">ANC 5109</strain>
    </source>
</reference>
<dbReference type="AlphaFoldDB" id="A0A1H3NG08"/>
<dbReference type="InterPro" id="IPR020904">
    <property type="entry name" value="Sc_DH/Rdtase_CS"/>
</dbReference>
<keyword evidence="2" id="KW-0560">Oxidoreductase</keyword>
<gene>
    <name evidence="3" type="ORF">SAMN05421643_14514</name>
</gene>
<name>A0A1H3NG08_9GAMM</name>
<proteinExistence type="inferred from homology"/>
<evidence type="ECO:0000313" key="3">
    <source>
        <dbReference type="EMBL" id="SDY87851.1"/>
    </source>
</evidence>
<dbReference type="RefSeq" id="WP_068911066.1">
    <property type="nucleotide sequence ID" value="NZ_FNPK01000045.1"/>
</dbReference>
<keyword evidence="4" id="KW-1185">Reference proteome</keyword>
<dbReference type="InterPro" id="IPR002347">
    <property type="entry name" value="SDR_fam"/>
</dbReference>
<dbReference type="Pfam" id="PF13561">
    <property type="entry name" value="adh_short_C2"/>
    <property type="match status" value="1"/>
</dbReference>
<evidence type="ECO:0000313" key="4">
    <source>
        <dbReference type="Proteomes" id="UP000199035"/>
    </source>
</evidence>